<protein>
    <submittedName>
        <fullName evidence="2">Uncharacterized protein</fullName>
    </submittedName>
</protein>
<feature type="region of interest" description="Disordered" evidence="1">
    <location>
        <begin position="1"/>
        <end position="29"/>
    </location>
</feature>
<keyword evidence="3" id="KW-1185">Reference proteome</keyword>
<dbReference type="Proteomes" id="UP000827092">
    <property type="component" value="Unassembled WGS sequence"/>
</dbReference>
<evidence type="ECO:0000313" key="3">
    <source>
        <dbReference type="Proteomes" id="UP000827092"/>
    </source>
</evidence>
<organism evidence="2 3">
    <name type="scientific">Oedothorax gibbosus</name>
    <dbReference type="NCBI Taxonomy" id="931172"/>
    <lineage>
        <taxon>Eukaryota</taxon>
        <taxon>Metazoa</taxon>
        <taxon>Ecdysozoa</taxon>
        <taxon>Arthropoda</taxon>
        <taxon>Chelicerata</taxon>
        <taxon>Arachnida</taxon>
        <taxon>Araneae</taxon>
        <taxon>Araneomorphae</taxon>
        <taxon>Entelegynae</taxon>
        <taxon>Araneoidea</taxon>
        <taxon>Linyphiidae</taxon>
        <taxon>Erigoninae</taxon>
        <taxon>Oedothorax</taxon>
    </lineage>
</organism>
<reference evidence="2 3" key="1">
    <citation type="journal article" date="2022" name="Nat. Ecol. Evol.">
        <title>A masculinizing supergene underlies an exaggerated male reproductive morph in a spider.</title>
        <authorList>
            <person name="Hendrickx F."/>
            <person name="De Corte Z."/>
            <person name="Sonet G."/>
            <person name="Van Belleghem S.M."/>
            <person name="Kostlbacher S."/>
            <person name="Vangestel C."/>
        </authorList>
    </citation>
    <scope>NUCLEOTIDE SEQUENCE [LARGE SCALE GENOMIC DNA]</scope>
    <source>
        <strain evidence="2">W744_W776</strain>
    </source>
</reference>
<gene>
    <name evidence="2" type="ORF">JTE90_026613</name>
</gene>
<evidence type="ECO:0000256" key="1">
    <source>
        <dbReference type="SAM" id="MobiDB-lite"/>
    </source>
</evidence>
<accession>A0AAV6UZ80</accession>
<feature type="compositionally biased region" description="Polar residues" evidence="1">
    <location>
        <begin position="1"/>
        <end position="13"/>
    </location>
</feature>
<proteinExistence type="predicted"/>
<dbReference type="AlphaFoldDB" id="A0AAV6UZ80"/>
<dbReference type="EMBL" id="JAFNEN010000212">
    <property type="protein sequence ID" value="KAG8189569.1"/>
    <property type="molecule type" value="Genomic_DNA"/>
</dbReference>
<evidence type="ECO:0000313" key="2">
    <source>
        <dbReference type="EMBL" id="KAG8189569.1"/>
    </source>
</evidence>
<sequence length="80" mass="8979">MLAQSRQLEAQSESSKSKHHHQTDENLMRGNIPGAYCVEAVPNKDHCDHASYLSELAGMTLFPTITSFGDKNNGYAWRQK</sequence>
<name>A0AAV6UZ80_9ARAC</name>
<comment type="caution">
    <text evidence="2">The sequence shown here is derived from an EMBL/GenBank/DDBJ whole genome shotgun (WGS) entry which is preliminary data.</text>
</comment>